<evidence type="ECO:0000259" key="6">
    <source>
        <dbReference type="Pfam" id="PF20628"/>
    </source>
</evidence>
<dbReference type="Proteomes" id="UP000647241">
    <property type="component" value="Unassembled WGS sequence"/>
</dbReference>
<dbReference type="GO" id="GO:0005829">
    <property type="term" value="C:cytosol"/>
    <property type="evidence" value="ECO:0007669"/>
    <property type="project" value="TreeGrafter"/>
</dbReference>
<keyword evidence="3" id="KW-0479">Metal-binding</keyword>
<dbReference type="GO" id="GO:0046872">
    <property type="term" value="F:metal ion binding"/>
    <property type="evidence" value="ECO:0007669"/>
    <property type="project" value="UniProtKB-KW"/>
</dbReference>
<dbReference type="PANTHER" id="PTHR30521:SF0">
    <property type="entry name" value="DYP-TYPE PEROXIDASE FAMILY PROTEIN"/>
    <property type="match status" value="1"/>
</dbReference>
<dbReference type="InterPro" id="IPR006314">
    <property type="entry name" value="Dyp_peroxidase"/>
</dbReference>
<evidence type="ECO:0000313" key="8">
    <source>
        <dbReference type="Proteomes" id="UP000647241"/>
    </source>
</evidence>
<dbReference type="SUPFAM" id="SSF54909">
    <property type="entry name" value="Dimeric alpha+beta barrel"/>
    <property type="match status" value="1"/>
</dbReference>
<evidence type="ECO:0000256" key="1">
    <source>
        <dbReference type="ARBA" id="ARBA00001970"/>
    </source>
</evidence>
<gene>
    <name evidence="7" type="ORF">GCM10011585_36520</name>
</gene>
<evidence type="ECO:0000313" key="7">
    <source>
        <dbReference type="EMBL" id="GGG89047.1"/>
    </source>
</evidence>
<dbReference type="PROSITE" id="PS51404">
    <property type="entry name" value="DYP_PEROXIDASE"/>
    <property type="match status" value="1"/>
</dbReference>
<dbReference type="GO" id="GO:0020037">
    <property type="term" value="F:heme binding"/>
    <property type="evidence" value="ECO:0007669"/>
    <property type="project" value="InterPro"/>
</dbReference>
<organism evidence="7 8">
    <name type="scientific">Edaphobacter dinghuensis</name>
    <dbReference type="NCBI Taxonomy" id="1560005"/>
    <lineage>
        <taxon>Bacteria</taxon>
        <taxon>Pseudomonadati</taxon>
        <taxon>Acidobacteriota</taxon>
        <taxon>Terriglobia</taxon>
        <taxon>Terriglobales</taxon>
        <taxon>Acidobacteriaceae</taxon>
        <taxon>Edaphobacter</taxon>
    </lineage>
</organism>
<dbReference type="InterPro" id="IPR011008">
    <property type="entry name" value="Dimeric_a/b-barrel"/>
</dbReference>
<evidence type="ECO:0000256" key="2">
    <source>
        <dbReference type="ARBA" id="ARBA00022559"/>
    </source>
</evidence>
<keyword evidence="5" id="KW-0408">Iron</keyword>
<accession>A0A917MCU8</accession>
<dbReference type="PANTHER" id="PTHR30521">
    <property type="entry name" value="DEFERROCHELATASE/PEROXIDASE"/>
    <property type="match status" value="1"/>
</dbReference>
<dbReference type="Pfam" id="PF20628">
    <property type="entry name" value="Dyp_perox_C"/>
    <property type="match status" value="1"/>
</dbReference>
<keyword evidence="2" id="KW-0575">Peroxidase</keyword>
<comment type="caution">
    <text evidence="7">The sequence shown here is derived from an EMBL/GenBank/DDBJ whole genome shotgun (WGS) entry which is preliminary data.</text>
</comment>
<dbReference type="RefSeq" id="WP_263369180.1">
    <property type="nucleotide sequence ID" value="NZ_JAGSYJ010000004.1"/>
</dbReference>
<evidence type="ECO:0000256" key="5">
    <source>
        <dbReference type="ARBA" id="ARBA00023004"/>
    </source>
</evidence>
<keyword evidence="8" id="KW-1185">Reference proteome</keyword>
<dbReference type="EMBL" id="BMGT01000004">
    <property type="protein sequence ID" value="GGG89047.1"/>
    <property type="molecule type" value="Genomic_DNA"/>
</dbReference>
<evidence type="ECO:0000256" key="3">
    <source>
        <dbReference type="ARBA" id="ARBA00022723"/>
    </source>
</evidence>
<dbReference type="NCBIfam" id="TIGR01413">
    <property type="entry name" value="Dyp_perox_fam"/>
    <property type="match status" value="1"/>
</dbReference>
<reference evidence="7" key="2">
    <citation type="submission" date="2020-09" db="EMBL/GenBank/DDBJ databases">
        <authorList>
            <person name="Sun Q."/>
            <person name="Zhou Y."/>
        </authorList>
    </citation>
    <scope>NUCLEOTIDE SEQUENCE</scope>
    <source>
        <strain evidence="7">CGMCC 1.12997</strain>
    </source>
</reference>
<protein>
    <submittedName>
        <fullName evidence="7">Deferrochelatase/peroxidase YfeX</fullName>
    </submittedName>
</protein>
<proteinExistence type="predicted"/>
<reference evidence="7" key="1">
    <citation type="journal article" date="2014" name="Int. J. Syst. Evol. Microbiol.">
        <title>Complete genome sequence of Corynebacterium casei LMG S-19264T (=DSM 44701T), isolated from a smear-ripened cheese.</title>
        <authorList>
            <consortium name="US DOE Joint Genome Institute (JGI-PGF)"/>
            <person name="Walter F."/>
            <person name="Albersmeier A."/>
            <person name="Kalinowski J."/>
            <person name="Ruckert C."/>
        </authorList>
    </citation>
    <scope>NUCLEOTIDE SEQUENCE</scope>
    <source>
        <strain evidence="7">CGMCC 1.12997</strain>
    </source>
</reference>
<name>A0A917MCU8_9BACT</name>
<keyword evidence="4" id="KW-0560">Oxidoreductase</keyword>
<sequence length="319" mass="35032">MQKRLLNPDAVLVYIPELPPKYNARMNTPQAGIFALGTASHIYLEFDALDQRHEEKLAAAICALREPRTTIGGVNLVAGFRPELWRKVAPDHSPAGVYGFNAPIEGIESFTMPATQRDAVLWLSGSAHDVLFDSAHAAIAAVKDLATVGEETSSWAYRHDRDLTGFIDGSENPSLIDAPDAAIIPAGTPGESGTVLLLQKWKHDTTAWESLSVSQQERVMGRTKPDSIEFEDKAVDAHIVRTDQDQFGKIFRRNMPYGTVIDHGTMFVGFSADQSRLSTMLESMAGLRNGVRDALTRYTTPISGAYYFVPSTEGLRQPK</sequence>
<comment type="cofactor">
    <cofactor evidence="1">
        <name>heme b</name>
        <dbReference type="ChEBI" id="CHEBI:60344"/>
    </cofactor>
</comment>
<evidence type="ECO:0000256" key="4">
    <source>
        <dbReference type="ARBA" id="ARBA00023002"/>
    </source>
</evidence>
<dbReference type="InterPro" id="IPR048328">
    <property type="entry name" value="Dyp_perox_C"/>
</dbReference>
<feature type="domain" description="Dyp-type peroxidase C-terminal" evidence="6">
    <location>
        <begin position="160"/>
        <end position="312"/>
    </location>
</feature>
<dbReference type="AlphaFoldDB" id="A0A917MCU8"/>
<dbReference type="GO" id="GO:0004601">
    <property type="term" value="F:peroxidase activity"/>
    <property type="evidence" value="ECO:0007669"/>
    <property type="project" value="UniProtKB-KW"/>
</dbReference>